<keyword evidence="3 9" id="KW-1003">Cell membrane</keyword>
<reference evidence="11" key="1">
    <citation type="submission" date="2020-10" db="EMBL/GenBank/DDBJ databases">
        <authorList>
            <person name="Gilroy R."/>
        </authorList>
    </citation>
    <scope>NUCLEOTIDE SEQUENCE</scope>
    <source>
        <strain evidence="11">ChiSxjej1B13-7958</strain>
    </source>
</reference>
<dbReference type="InterPro" id="IPR051085">
    <property type="entry name" value="MB_O-acyltransferase"/>
</dbReference>
<keyword evidence="6 10" id="KW-1133">Transmembrane helix</keyword>
<evidence type="ECO:0000256" key="6">
    <source>
        <dbReference type="ARBA" id="ARBA00022989"/>
    </source>
</evidence>
<keyword evidence="4 9" id="KW-0808">Transferase</keyword>
<proteinExistence type="inferred from homology"/>
<feature type="transmembrane region" description="Helical" evidence="10">
    <location>
        <begin position="6"/>
        <end position="22"/>
    </location>
</feature>
<evidence type="ECO:0000256" key="4">
    <source>
        <dbReference type="ARBA" id="ARBA00022679"/>
    </source>
</evidence>
<feature type="transmembrane region" description="Helical" evidence="10">
    <location>
        <begin position="324"/>
        <end position="342"/>
    </location>
</feature>
<protein>
    <submittedName>
        <fullName evidence="11">MBOAT family protein</fullName>
    </submittedName>
</protein>
<evidence type="ECO:0000256" key="2">
    <source>
        <dbReference type="ARBA" id="ARBA00010323"/>
    </source>
</evidence>
<evidence type="ECO:0000313" key="11">
    <source>
        <dbReference type="EMBL" id="HIR48100.1"/>
    </source>
</evidence>
<evidence type="ECO:0000256" key="5">
    <source>
        <dbReference type="ARBA" id="ARBA00022692"/>
    </source>
</evidence>
<dbReference type="PIRSF" id="PIRSF500217">
    <property type="entry name" value="AlgI"/>
    <property type="match status" value="1"/>
</dbReference>
<comment type="similarity">
    <text evidence="2 9">Belongs to the membrane-bound acyltransferase family.</text>
</comment>
<evidence type="ECO:0000256" key="3">
    <source>
        <dbReference type="ARBA" id="ARBA00022475"/>
    </source>
</evidence>
<dbReference type="PANTHER" id="PTHR13285">
    <property type="entry name" value="ACYLTRANSFERASE"/>
    <property type="match status" value="1"/>
</dbReference>
<evidence type="ECO:0000256" key="7">
    <source>
        <dbReference type="ARBA" id="ARBA00023136"/>
    </source>
</evidence>
<evidence type="ECO:0000313" key="12">
    <source>
        <dbReference type="Proteomes" id="UP000824242"/>
    </source>
</evidence>
<feature type="transmembrane region" description="Helical" evidence="10">
    <location>
        <begin position="48"/>
        <end position="65"/>
    </location>
</feature>
<dbReference type="EMBL" id="DVGZ01000114">
    <property type="protein sequence ID" value="HIR48100.1"/>
    <property type="molecule type" value="Genomic_DNA"/>
</dbReference>
<dbReference type="InterPro" id="IPR024194">
    <property type="entry name" value="Ac/AlaTfrase_AlgI/DltB"/>
</dbReference>
<comment type="subcellular location">
    <subcellularLocation>
        <location evidence="1">Cell membrane</location>
        <topology evidence="1">Multi-pass membrane protein</topology>
    </subcellularLocation>
</comment>
<dbReference type="AlphaFoldDB" id="A0A9D1AR46"/>
<name>A0A9D1AR46_9FIRM</name>
<dbReference type="Proteomes" id="UP000824242">
    <property type="component" value="Unassembled WGS sequence"/>
</dbReference>
<feature type="transmembrane region" description="Helical" evidence="10">
    <location>
        <begin position="354"/>
        <end position="378"/>
    </location>
</feature>
<keyword evidence="7 9" id="KW-0472">Membrane</keyword>
<evidence type="ECO:0000256" key="8">
    <source>
        <dbReference type="ARBA" id="ARBA00023315"/>
    </source>
</evidence>
<evidence type="ECO:0000256" key="10">
    <source>
        <dbReference type="SAM" id="Phobius"/>
    </source>
</evidence>
<dbReference type="GO" id="GO:0005886">
    <property type="term" value="C:plasma membrane"/>
    <property type="evidence" value="ECO:0007669"/>
    <property type="project" value="UniProtKB-SubCell"/>
</dbReference>
<dbReference type="PANTHER" id="PTHR13285:SF23">
    <property type="entry name" value="TEICHOIC ACID D-ALANYLTRANSFERASE"/>
    <property type="match status" value="1"/>
</dbReference>
<accession>A0A9D1AR46</accession>
<gene>
    <name evidence="11" type="ORF">IAB89_10695</name>
</gene>
<feature type="transmembrane region" description="Helical" evidence="10">
    <location>
        <begin position="116"/>
        <end position="137"/>
    </location>
</feature>
<feature type="transmembrane region" description="Helical" evidence="10">
    <location>
        <begin position="434"/>
        <end position="452"/>
    </location>
</feature>
<dbReference type="Pfam" id="PF03062">
    <property type="entry name" value="MBOAT"/>
    <property type="match status" value="1"/>
</dbReference>
<evidence type="ECO:0000256" key="9">
    <source>
        <dbReference type="PIRNR" id="PIRNR016636"/>
    </source>
</evidence>
<dbReference type="PIRSF" id="PIRSF016636">
    <property type="entry name" value="AlgI_DltB"/>
    <property type="match status" value="1"/>
</dbReference>
<keyword evidence="5 10" id="KW-0812">Transmembrane</keyword>
<dbReference type="InterPro" id="IPR004299">
    <property type="entry name" value="MBOAT_fam"/>
</dbReference>
<dbReference type="GO" id="GO:0016746">
    <property type="term" value="F:acyltransferase activity"/>
    <property type="evidence" value="ECO:0007669"/>
    <property type="project" value="UniProtKB-KW"/>
</dbReference>
<evidence type="ECO:0000256" key="1">
    <source>
        <dbReference type="ARBA" id="ARBA00004651"/>
    </source>
</evidence>
<feature type="transmembrane region" description="Helical" evidence="10">
    <location>
        <begin position="77"/>
        <end position="96"/>
    </location>
</feature>
<feature type="transmembrane region" description="Helical" evidence="10">
    <location>
        <begin position="398"/>
        <end position="422"/>
    </location>
</feature>
<comment type="caution">
    <text evidence="11">The sequence shown here is derived from an EMBL/GenBank/DDBJ whole genome shotgun (WGS) entry which is preliminary data.</text>
</comment>
<keyword evidence="8 9" id="KW-0012">Acyltransferase</keyword>
<sequence>MIFSSLIYLFFFFLIVLLAYYLVPRKLKNLCLVIFSLAFYAWGEPVYVVLMILTILVDFCCGLLIGRFAERRGAARAVVLGNVLINLGLLGWFKYAGLLVSTFDQITGLGVSIPDVALPIGISFYTFESISYAVDVYRKEAPPMKNIINFATYLSFFPHLVAGPIVRYEKLQAQVVQRQETLEKFTAGMMRFCKGVFKKVLLANNLAGLAERVQYMGNPSTLEAWMGILAYTFQIYFDFSGYSDMAIGLGMMFGFELPENFDHPYISRSVSEFWRRWHITLGGWFREYVYIPLGGNRHGKLCTVRNLAIVWVLTGLWHGASWNFAFWGAYYAVLIICERLFLGKLLEKTPVFIQWLYTFLAAVIGWVFFSYTDISAAFRVLAAMFGFHGSGTDSLGLYALLTYGATMLIAAVCSTPVAGNLLEKLRTSGKPGKVIWCTGFLVLFVVSIAFLVDNSYNPFLYAKF</sequence>
<organism evidence="11 12">
    <name type="scientific">Candidatus Caccousia avicola</name>
    <dbReference type="NCBI Taxonomy" id="2840721"/>
    <lineage>
        <taxon>Bacteria</taxon>
        <taxon>Bacillati</taxon>
        <taxon>Bacillota</taxon>
        <taxon>Clostridia</taxon>
        <taxon>Eubacteriales</taxon>
        <taxon>Oscillospiraceae</taxon>
        <taxon>Oscillospiraceae incertae sedis</taxon>
        <taxon>Candidatus Caccousia</taxon>
    </lineage>
</organism>
<reference evidence="11" key="2">
    <citation type="journal article" date="2021" name="PeerJ">
        <title>Extensive microbial diversity within the chicken gut microbiome revealed by metagenomics and culture.</title>
        <authorList>
            <person name="Gilroy R."/>
            <person name="Ravi A."/>
            <person name="Getino M."/>
            <person name="Pursley I."/>
            <person name="Horton D.L."/>
            <person name="Alikhan N.F."/>
            <person name="Baker D."/>
            <person name="Gharbi K."/>
            <person name="Hall N."/>
            <person name="Watson M."/>
            <person name="Adriaenssens E.M."/>
            <person name="Foster-Nyarko E."/>
            <person name="Jarju S."/>
            <person name="Secka A."/>
            <person name="Antonio M."/>
            <person name="Oren A."/>
            <person name="Chaudhuri R.R."/>
            <person name="La Ragione R."/>
            <person name="Hildebrand F."/>
            <person name="Pallen M.J."/>
        </authorList>
    </citation>
    <scope>NUCLEOTIDE SEQUENCE</scope>
    <source>
        <strain evidence="11">ChiSxjej1B13-7958</strain>
    </source>
</reference>
<dbReference type="InterPro" id="IPR028362">
    <property type="entry name" value="AlgI"/>
</dbReference>
<dbReference type="GO" id="GO:0042121">
    <property type="term" value="P:alginic acid biosynthetic process"/>
    <property type="evidence" value="ECO:0007669"/>
    <property type="project" value="InterPro"/>
</dbReference>